<name>A0A6J4K3V6_9BACT</name>
<dbReference type="AlphaFoldDB" id="A0A6J4K3V6"/>
<protein>
    <recommendedName>
        <fullName evidence="2">YdbS-like PH domain-containing protein</fullName>
    </recommendedName>
</protein>
<gene>
    <name evidence="3" type="ORF">AVDCRST_MAG63-4692</name>
</gene>
<evidence type="ECO:0000313" key="3">
    <source>
        <dbReference type="EMBL" id="CAA9295027.1"/>
    </source>
</evidence>
<feature type="transmembrane region" description="Helical" evidence="1">
    <location>
        <begin position="46"/>
        <end position="65"/>
    </location>
</feature>
<sequence>MDTVLEEEALAAAGHGPAPPASRSSRDLELLPLDGRLVRLWRASHLIGTAVLLLLALAGVVVLWLNYPAALPWAAAAWLALAALRFWLMAWYPPLAYRAAGYRLDESVLLIRSGVWFQVVHLLPLSRLQHVDLQRGPLERRFGLASLVLHTAGTRDAALTVPGLDAGEAVRLRDHLVATLAGGDDAV</sequence>
<keyword evidence="1" id="KW-0812">Transmembrane</keyword>
<keyword evidence="1" id="KW-1133">Transmembrane helix</keyword>
<evidence type="ECO:0000259" key="2">
    <source>
        <dbReference type="Pfam" id="PF03703"/>
    </source>
</evidence>
<dbReference type="EMBL" id="CADCTO010000657">
    <property type="protein sequence ID" value="CAA9295027.1"/>
    <property type="molecule type" value="Genomic_DNA"/>
</dbReference>
<dbReference type="PANTHER" id="PTHR34473:SF2">
    <property type="entry name" value="UPF0699 TRANSMEMBRANE PROTEIN YDBT"/>
    <property type="match status" value="1"/>
</dbReference>
<dbReference type="PANTHER" id="PTHR34473">
    <property type="entry name" value="UPF0699 TRANSMEMBRANE PROTEIN YDBS"/>
    <property type="match status" value="1"/>
</dbReference>
<reference evidence="3" key="1">
    <citation type="submission" date="2020-02" db="EMBL/GenBank/DDBJ databases">
        <authorList>
            <person name="Meier V. D."/>
        </authorList>
    </citation>
    <scope>NUCLEOTIDE SEQUENCE</scope>
    <source>
        <strain evidence="3">AVDCRST_MAG63</strain>
    </source>
</reference>
<keyword evidence="1" id="KW-0472">Membrane</keyword>
<dbReference type="Pfam" id="PF03703">
    <property type="entry name" value="bPH_2"/>
    <property type="match status" value="1"/>
</dbReference>
<feature type="transmembrane region" description="Helical" evidence="1">
    <location>
        <begin position="71"/>
        <end position="88"/>
    </location>
</feature>
<evidence type="ECO:0000256" key="1">
    <source>
        <dbReference type="SAM" id="Phobius"/>
    </source>
</evidence>
<accession>A0A6J4K3V6</accession>
<feature type="domain" description="YdbS-like PH" evidence="2">
    <location>
        <begin position="97"/>
        <end position="176"/>
    </location>
</feature>
<organism evidence="3">
    <name type="scientific">uncultured Armatimonadetes bacterium</name>
    <dbReference type="NCBI Taxonomy" id="157466"/>
    <lineage>
        <taxon>Bacteria</taxon>
        <taxon>Bacillati</taxon>
        <taxon>Armatimonadota</taxon>
        <taxon>environmental samples</taxon>
    </lineage>
</organism>
<dbReference type="InterPro" id="IPR005182">
    <property type="entry name" value="YdbS-like_PH"/>
</dbReference>
<proteinExistence type="predicted"/>